<protein>
    <submittedName>
        <fullName evidence="3">Uncharacterized protein</fullName>
    </submittedName>
</protein>
<dbReference type="EMBL" id="QUMU01000002">
    <property type="protein sequence ID" value="REG36269.1"/>
    <property type="molecule type" value="Genomic_DNA"/>
</dbReference>
<keyword evidence="2" id="KW-0472">Membrane</keyword>
<comment type="caution">
    <text evidence="3">The sequence shown here is derived from an EMBL/GenBank/DDBJ whole genome shotgun (WGS) entry which is preliminary data.</text>
</comment>
<accession>A0ABX9K9F0</accession>
<sequence length="120" mass="12430">MSENITEEPAEDSDSDSDSDTDSDSENPDSTTRILVHAFVLGAIAVVVAAITATPSDPGSFLPLDGLFDTVLWIMFAAYSAISSLGIIVTNSWTAFVGVHVVAGVLAYPASIPVLMLLGG</sequence>
<dbReference type="RefSeq" id="WP_047859094.1">
    <property type="nucleotide sequence ID" value="NZ_CP011509.1"/>
</dbReference>
<gene>
    <name evidence="3" type="ORF">ATI61_102646</name>
</gene>
<proteinExistence type="predicted"/>
<dbReference type="Proteomes" id="UP000256345">
    <property type="component" value="Unassembled WGS sequence"/>
</dbReference>
<keyword evidence="2" id="KW-0812">Transmembrane</keyword>
<name>A0ABX9K9F0_9BACT</name>
<feature type="transmembrane region" description="Helical" evidence="2">
    <location>
        <begin position="34"/>
        <end position="54"/>
    </location>
</feature>
<evidence type="ECO:0000256" key="1">
    <source>
        <dbReference type="SAM" id="MobiDB-lite"/>
    </source>
</evidence>
<keyword evidence="4" id="KW-1185">Reference proteome</keyword>
<evidence type="ECO:0000256" key="2">
    <source>
        <dbReference type="SAM" id="Phobius"/>
    </source>
</evidence>
<keyword evidence="2" id="KW-1133">Transmembrane helix</keyword>
<evidence type="ECO:0000313" key="3">
    <source>
        <dbReference type="EMBL" id="REG36269.1"/>
    </source>
</evidence>
<feature type="compositionally biased region" description="Acidic residues" evidence="1">
    <location>
        <begin position="1"/>
        <end position="27"/>
    </location>
</feature>
<evidence type="ECO:0000313" key="4">
    <source>
        <dbReference type="Proteomes" id="UP000256345"/>
    </source>
</evidence>
<reference evidence="3 4" key="1">
    <citation type="submission" date="2018-08" db="EMBL/GenBank/DDBJ databases">
        <title>Genomic Encyclopedia of Archaeal and Bacterial Type Strains, Phase II (KMG-II): from individual species to whole genera.</title>
        <authorList>
            <person name="Goeker M."/>
        </authorList>
    </citation>
    <scope>NUCLEOTIDE SEQUENCE [LARGE SCALE GENOMIC DNA]</scope>
    <source>
        <strain evidence="3 4">DSM 2261</strain>
    </source>
</reference>
<organism evidence="3 4">
    <name type="scientific">Archangium gephyra</name>
    <dbReference type="NCBI Taxonomy" id="48"/>
    <lineage>
        <taxon>Bacteria</taxon>
        <taxon>Pseudomonadati</taxon>
        <taxon>Myxococcota</taxon>
        <taxon>Myxococcia</taxon>
        <taxon>Myxococcales</taxon>
        <taxon>Cystobacterineae</taxon>
        <taxon>Archangiaceae</taxon>
        <taxon>Archangium</taxon>
    </lineage>
</organism>
<feature type="region of interest" description="Disordered" evidence="1">
    <location>
        <begin position="1"/>
        <end position="29"/>
    </location>
</feature>
<feature type="transmembrane region" description="Helical" evidence="2">
    <location>
        <begin position="66"/>
        <end position="89"/>
    </location>
</feature>
<feature type="transmembrane region" description="Helical" evidence="2">
    <location>
        <begin position="95"/>
        <end position="118"/>
    </location>
</feature>